<evidence type="ECO:0000313" key="3">
    <source>
        <dbReference type="EMBL" id="KAG2499304.1"/>
    </source>
</evidence>
<accession>A0A835YCQ6</accession>
<name>A0A835YCQ6_9CHLO</name>
<keyword evidence="1" id="KW-0175">Coiled coil</keyword>
<evidence type="ECO:0000256" key="1">
    <source>
        <dbReference type="SAM" id="Coils"/>
    </source>
</evidence>
<feature type="coiled-coil region" evidence="1">
    <location>
        <begin position="16"/>
        <end position="43"/>
    </location>
</feature>
<dbReference type="EMBL" id="JAEHOE010000007">
    <property type="protein sequence ID" value="KAG2499304.1"/>
    <property type="molecule type" value="Genomic_DNA"/>
</dbReference>
<feature type="region of interest" description="Disordered" evidence="2">
    <location>
        <begin position="185"/>
        <end position="244"/>
    </location>
</feature>
<evidence type="ECO:0000256" key="2">
    <source>
        <dbReference type="SAM" id="MobiDB-lite"/>
    </source>
</evidence>
<keyword evidence="4" id="KW-1185">Reference proteome</keyword>
<reference evidence="3" key="1">
    <citation type="journal article" date="2020" name="bioRxiv">
        <title>Comparative genomics of Chlamydomonas.</title>
        <authorList>
            <person name="Craig R.J."/>
            <person name="Hasan A.R."/>
            <person name="Ness R.W."/>
            <person name="Keightley P.D."/>
        </authorList>
    </citation>
    <scope>NUCLEOTIDE SEQUENCE</scope>
    <source>
        <strain evidence="3">CCAP 11/70</strain>
    </source>
</reference>
<dbReference type="AlphaFoldDB" id="A0A835YCQ6"/>
<gene>
    <name evidence="3" type="ORF">HYH03_002882</name>
</gene>
<protein>
    <submittedName>
        <fullName evidence="3">Uncharacterized protein</fullName>
    </submittedName>
</protein>
<evidence type="ECO:0000313" key="4">
    <source>
        <dbReference type="Proteomes" id="UP000612055"/>
    </source>
</evidence>
<sequence length="244" mass="24828">MMHRLCRALNHVFCYVRILRREIREAEARIIAAEAATRAAEAATRAAEAAARAAKAATTAMTAAIRRAEAVKLRQQVHRELLQGPGGPTSSSAAPARTAPPASSEKASDPHSVAVGPLLRILRAAAPAEQWPGINIKTDRSAATASAAASDETTPADHAAANTDAAGSLASAQAAQATDLAAAGSVFVETSQGDEGEPPSEAPGELAPLAEGASMPGRQYGRQDPAADPPDGEHSPTASRPAAA</sequence>
<feature type="compositionally biased region" description="Low complexity" evidence="2">
    <location>
        <begin position="88"/>
        <end position="104"/>
    </location>
</feature>
<dbReference type="Proteomes" id="UP000612055">
    <property type="component" value="Unassembled WGS sequence"/>
</dbReference>
<organism evidence="3 4">
    <name type="scientific">Edaphochlamys debaryana</name>
    <dbReference type="NCBI Taxonomy" id="47281"/>
    <lineage>
        <taxon>Eukaryota</taxon>
        <taxon>Viridiplantae</taxon>
        <taxon>Chlorophyta</taxon>
        <taxon>core chlorophytes</taxon>
        <taxon>Chlorophyceae</taxon>
        <taxon>CS clade</taxon>
        <taxon>Chlamydomonadales</taxon>
        <taxon>Chlamydomonadales incertae sedis</taxon>
        <taxon>Edaphochlamys</taxon>
    </lineage>
</organism>
<feature type="region of interest" description="Disordered" evidence="2">
    <location>
        <begin position="82"/>
        <end position="111"/>
    </location>
</feature>
<comment type="caution">
    <text evidence="3">The sequence shown here is derived from an EMBL/GenBank/DDBJ whole genome shotgun (WGS) entry which is preliminary data.</text>
</comment>
<proteinExistence type="predicted"/>